<sequence length="132" mass="14323">MNDLPVKKVCAQCGEPFYIMPSRASKTPGTGTLCRHCRMAALDAATPTGPAQTRYPRPASDRAAGPARGGPRLYPCRICGAMSVNRFYCPEHHQQISMENSPFAEDFSFGSEEGVAARAAFMERAEPDKPEA</sequence>
<feature type="region of interest" description="Disordered" evidence="1">
    <location>
        <begin position="45"/>
        <end position="68"/>
    </location>
</feature>
<evidence type="ECO:0000256" key="1">
    <source>
        <dbReference type="SAM" id="MobiDB-lite"/>
    </source>
</evidence>
<protein>
    <submittedName>
        <fullName evidence="2">Uncharacterized protein</fullName>
    </submittedName>
</protein>
<proteinExistence type="predicted"/>
<dbReference type="EMBL" id="CP039543">
    <property type="protein sequence ID" value="QJT10906.1"/>
    <property type="molecule type" value="Genomic_DNA"/>
</dbReference>
<name>A0ABX6NJT1_9BACT</name>
<keyword evidence="3" id="KW-1185">Reference proteome</keyword>
<reference evidence="2 3" key="1">
    <citation type="submission" date="2019-04" db="EMBL/GenBank/DDBJ databases">
        <title>Isolation and culture of sulfate reducing bacteria from the cold seep of the South China Sea.</title>
        <authorList>
            <person name="Sun C."/>
            <person name="Liu R."/>
        </authorList>
    </citation>
    <scope>NUCLEOTIDE SEQUENCE [LARGE SCALE GENOMIC DNA]</scope>
    <source>
        <strain evidence="2 3">CS1</strain>
    </source>
</reference>
<dbReference type="Proteomes" id="UP000503251">
    <property type="component" value="Chromosome"/>
</dbReference>
<organism evidence="2 3">
    <name type="scientific">Oceanidesulfovibrio marinus</name>
    <dbReference type="NCBI Taxonomy" id="370038"/>
    <lineage>
        <taxon>Bacteria</taxon>
        <taxon>Pseudomonadati</taxon>
        <taxon>Thermodesulfobacteriota</taxon>
        <taxon>Desulfovibrionia</taxon>
        <taxon>Desulfovibrionales</taxon>
        <taxon>Desulfovibrionaceae</taxon>
        <taxon>Oceanidesulfovibrio</taxon>
    </lineage>
</organism>
<evidence type="ECO:0000313" key="3">
    <source>
        <dbReference type="Proteomes" id="UP000503251"/>
    </source>
</evidence>
<accession>A0ABX6NJT1</accession>
<gene>
    <name evidence="2" type="ORF">E8L03_19195</name>
</gene>
<dbReference type="RefSeq" id="WP_144307140.1">
    <property type="nucleotide sequence ID" value="NZ_CP039543.1"/>
</dbReference>
<evidence type="ECO:0000313" key="2">
    <source>
        <dbReference type="EMBL" id="QJT10906.1"/>
    </source>
</evidence>